<dbReference type="PANTHER" id="PTHR46754">
    <property type="entry name" value="MKI67 FHA DOMAIN-INTERACTING NUCLEOLAR PHOSPHOPROTEIN"/>
    <property type="match status" value="1"/>
</dbReference>
<dbReference type="CDD" id="cd12307">
    <property type="entry name" value="RRM_NIFK_like"/>
    <property type="match status" value="1"/>
</dbReference>
<gene>
    <name evidence="5" type="ORF">PACLA_8A002879</name>
</gene>
<comment type="caution">
    <text evidence="5">The sequence shown here is derived from an EMBL/GenBank/DDBJ whole genome shotgun (WGS) entry which is preliminary data.</text>
</comment>
<feature type="compositionally biased region" description="Basic residues" evidence="4">
    <location>
        <begin position="111"/>
        <end position="120"/>
    </location>
</feature>
<evidence type="ECO:0000256" key="4">
    <source>
        <dbReference type="SAM" id="MobiDB-lite"/>
    </source>
</evidence>
<dbReference type="OrthoDB" id="21467at2759"/>
<comment type="subcellular location">
    <subcellularLocation>
        <location evidence="1">Nucleus</location>
        <location evidence="1">Nucleolus</location>
    </subcellularLocation>
</comment>
<dbReference type="InterPro" id="IPR035979">
    <property type="entry name" value="RBD_domain_sf"/>
</dbReference>
<name>A0A7D9DZA9_PARCT</name>
<dbReference type="SMART" id="SM00360">
    <property type="entry name" value="RRM"/>
    <property type="match status" value="1"/>
</dbReference>
<sequence>MTPGVLYVGHIPHGFYEHEMRGFFSQFGTVNRLRLSRSKKTGGSKGYAFVEFACDDVAKIVAETMNNYMMFGRLLKCNVVSPEKIHPRLWVGSNRRFRAKPYGTTNTDKHNKPRNIKQHTKQVSKLVAKEEKKRAKLKELGVDYDFPGYTAEAGKHKHNPKHTKFEET</sequence>
<evidence type="ECO:0000256" key="2">
    <source>
        <dbReference type="ARBA" id="ARBA00022884"/>
    </source>
</evidence>
<dbReference type="GO" id="GO:0003723">
    <property type="term" value="F:RNA binding"/>
    <property type="evidence" value="ECO:0007669"/>
    <property type="project" value="UniProtKB-UniRule"/>
</dbReference>
<dbReference type="InterPro" id="IPR012677">
    <property type="entry name" value="Nucleotide-bd_a/b_plait_sf"/>
</dbReference>
<feature type="region of interest" description="Disordered" evidence="4">
    <location>
        <begin position="100"/>
        <end position="120"/>
    </location>
</feature>
<dbReference type="SUPFAM" id="SSF54928">
    <property type="entry name" value="RNA-binding domain, RBD"/>
    <property type="match status" value="1"/>
</dbReference>
<reference evidence="5" key="1">
    <citation type="submission" date="2020-04" db="EMBL/GenBank/DDBJ databases">
        <authorList>
            <person name="Alioto T."/>
            <person name="Alioto T."/>
            <person name="Gomez Garrido J."/>
        </authorList>
    </citation>
    <scope>NUCLEOTIDE SEQUENCE</scope>
    <source>
        <strain evidence="5">A484AB</strain>
    </source>
</reference>
<dbReference type="Gene3D" id="3.30.70.330">
    <property type="match status" value="1"/>
</dbReference>
<dbReference type="PROSITE" id="PS50102">
    <property type="entry name" value="RRM"/>
    <property type="match status" value="1"/>
</dbReference>
<dbReference type="GO" id="GO:0005730">
    <property type="term" value="C:nucleolus"/>
    <property type="evidence" value="ECO:0007669"/>
    <property type="project" value="UniProtKB-SubCell"/>
</dbReference>
<dbReference type="Pfam" id="PF00076">
    <property type="entry name" value="RRM_1"/>
    <property type="match status" value="1"/>
</dbReference>
<dbReference type="EMBL" id="CACRXK020003027">
    <property type="protein sequence ID" value="CAB3997117.1"/>
    <property type="molecule type" value="Genomic_DNA"/>
</dbReference>
<accession>A0A7D9DZA9</accession>
<proteinExistence type="predicted"/>
<evidence type="ECO:0000256" key="1">
    <source>
        <dbReference type="ARBA" id="ARBA00004604"/>
    </source>
</evidence>
<evidence type="ECO:0000313" key="6">
    <source>
        <dbReference type="Proteomes" id="UP001152795"/>
    </source>
</evidence>
<keyword evidence="3" id="KW-0539">Nucleus</keyword>
<evidence type="ECO:0000313" key="5">
    <source>
        <dbReference type="EMBL" id="CAB3997117.1"/>
    </source>
</evidence>
<keyword evidence="6" id="KW-1185">Reference proteome</keyword>
<dbReference type="AlphaFoldDB" id="A0A7D9DZA9"/>
<dbReference type="Proteomes" id="UP001152795">
    <property type="component" value="Unassembled WGS sequence"/>
</dbReference>
<organism evidence="5 6">
    <name type="scientific">Paramuricea clavata</name>
    <name type="common">Red gorgonian</name>
    <name type="synonym">Violescent sea-whip</name>
    <dbReference type="NCBI Taxonomy" id="317549"/>
    <lineage>
        <taxon>Eukaryota</taxon>
        <taxon>Metazoa</taxon>
        <taxon>Cnidaria</taxon>
        <taxon>Anthozoa</taxon>
        <taxon>Octocorallia</taxon>
        <taxon>Malacalcyonacea</taxon>
        <taxon>Plexauridae</taxon>
        <taxon>Paramuricea</taxon>
    </lineage>
</organism>
<evidence type="ECO:0000256" key="3">
    <source>
        <dbReference type="ARBA" id="ARBA00023242"/>
    </source>
</evidence>
<protein>
    <submittedName>
        <fullName evidence="5">MKI67 FHA domain-interacting nucleolar phospho -like</fullName>
    </submittedName>
</protein>
<dbReference type="InterPro" id="IPR000504">
    <property type="entry name" value="RRM_dom"/>
</dbReference>
<keyword evidence="2" id="KW-0694">RNA-binding</keyword>